<dbReference type="InterPro" id="IPR011683">
    <property type="entry name" value="Glyco_hydro_53"/>
</dbReference>
<dbReference type="GO" id="GO:0015926">
    <property type="term" value="F:glucosidase activity"/>
    <property type="evidence" value="ECO:0007669"/>
    <property type="project" value="InterPro"/>
</dbReference>
<evidence type="ECO:0000256" key="3">
    <source>
        <dbReference type="ARBA" id="ARBA00023295"/>
    </source>
</evidence>
<dbReference type="OrthoDB" id="9768786at2"/>
<dbReference type="GO" id="GO:0045490">
    <property type="term" value="P:pectin catabolic process"/>
    <property type="evidence" value="ECO:0007669"/>
    <property type="project" value="TreeGrafter"/>
</dbReference>
<dbReference type="RefSeq" id="WP_073273510.1">
    <property type="nucleotide sequence ID" value="NZ_FRAC01000007.1"/>
</dbReference>
<dbReference type="PANTHER" id="PTHR34983:SF2">
    <property type="entry name" value="ENDO-BETA-1,4-GALACTANASE"/>
    <property type="match status" value="1"/>
</dbReference>
<dbReference type="InterPro" id="IPR017853">
    <property type="entry name" value="GH"/>
</dbReference>
<evidence type="ECO:0000256" key="1">
    <source>
        <dbReference type="ARBA" id="ARBA00010687"/>
    </source>
</evidence>
<comment type="catalytic activity">
    <reaction evidence="4">
        <text>The enzyme specifically hydrolyzes (1-&gt;4)-beta-D-galactosidic linkages in type I arabinogalactans.</text>
        <dbReference type="EC" id="3.2.1.89"/>
    </reaction>
</comment>
<keyword evidence="3 4" id="KW-0326">Glycosidase</keyword>
<sequence>MNRVLKKLGKTVISLILVWTLVLVGNSGITEKAYAATSISGVPQISNMTGDFFRGVDISSVLALENSGVKYKYLDGTGGDIFKILAGAGVNYVRIRIWNNPYDSVSPYKGYGGGNTDLYTAKVLGKRATDAGMKVFIDFHYSDFWTDPAKHYAPKAWANYNLKYKKDAVYNYTYDSLRELIDYGVNVQMVQIGNETNGSLCGVGGFADNVWDLSSGVADLMKQGCYAVNDINKKYGRNVLKVLHFTRLIADGEWYAEQVNKMGVDYDVFAASFYPMWDGTVENMTTVLTNIAKKYNKKVMVAETAYPYTFDDADGSMNSIYGTAAMNYSNYPVSISGQAQALYGVFNGIAQINSTLPGYGLGAFYWEPAWIGTDKSAWGTYGTGWASSTSEKYERLFSSTASEYSTTDQGSSWDNMTLFDKNGRATNALYVFNDIRGVKSVTTAGSSGN</sequence>
<evidence type="ECO:0000313" key="5">
    <source>
        <dbReference type="EMBL" id="SHJ82735.1"/>
    </source>
</evidence>
<dbReference type="AlphaFoldDB" id="A0A1M6MH10"/>
<evidence type="ECO:0000256" key="2">
    <source>
        <dbReference type="ARBA" id="ARBA00022801"/>
    </source>
</evidence>
<organism evidence="5 6">
    <name type="scientific">Anaerocolumna jejuensis DSM 15929</name>
    <dbReference type="NCBI Taxonomy" id="1121322"/>
    <lineage>
        <taxon>Bacteria</taxon>
        <taxon>Bacillati</taxon>
        <taxon>Bacillota</taxon>
        <taxon>Clostridia</taxon>
        <taxon>Lachnospirales</taxon>
        <taxon>Lachnospiraceae</taxon>
        <taxon>Anaerocolumna</taxon>
    </lineage>
</organism>
<keyword evidence="2 4" id="KW-0378">Hydrolase</keyword>
<dbReference type="Pfam" id="PF07745">
    <property type="entry name" value="Glyco_hydro_53"/>
    <property type="match status" value="1"/>
</dbReference>
<proteinExistence type="inferred from homology"/>
<accession>A0A1M6MH10</accession>
<keyword evidence="6" id="KW-1185">Reference proteome</keyword>
<dbReference type="EMBL" id="FRAC01000007">
    <property type="protein sequence ID" value="SHJ82735.1"/>
    <property type="molecule type" value="Genomic_DNA"/>
</dbReference>
<dbReference type="SUPFAM" id="SSF51445">
    <property type="entry name" value="(Trans)glycosidases"/>
    <property type="match status" value="1"/>
</dbReference>
<dbReference type="Proteomes" id="UP000184386">
    <property type="component" value="Unassembled WGS sequence"/>
</dbReference>
<dbReference type="EC" id="3.2.1.89" evidence="4"/>
<evidence type="ECO:0000313" key="6">
    <source>
        <dbReference type="Proteomes" id="UP000184386"/>
    </source>
</evidence>
<dbReference type="GO" id="GO:0031218">
    <property type="term" value="F:arabinogalactan endo-1,4-beta-galactosidase activity"/>
    <property type="evidence" value="ECO:0007669"/>
    <property type="project" value="UniProtKB-EC"/>
</dbReference>
<dbReference type="Gene3D" id="3.20.20.80">
    <property type="entry name" value="Glycosidases"/>
    <property type="match status" value="1"/>
</dbReference>
<protein>
    <recommendedName>
        <fullName evidence="4">Arabinogalactan endo-beta-1,4-galactanase</fullName>
        <ecNumber evidence="4">3.2.1.89</ecNumber>
    </recommendedName>
</protein>
<name>A0A1M6MH10_9FIRM</name>
<evidence type="ECO:0000256" key="4">
    <source>
        <dbReference type="RuleBase" id="RU361192"/>
    </source>
</evidence>
<gene>
    <name evidence="5" type="ORF">SAMN02745136_01005</name>
</gene>
<reference evidence="5 6" key="1">
    <citation type="submission" date="2016-11" db="EMBL/GenBank/DDBJ databases">
        <authorList>
            <person name="Jaros S."/>
            <person name="Januszkiewicz K."/>
            <person name="Wedrychowicz H."/>
        </authorList>
    </citation>
    <scope>NUCLEOTIDE SEQUENCE [LARGE SCALE GENOMIC DNA]</scope>
    <source>
        <strain evidence="5 6">DSM 15929</strain>
    </source>
</reference>
<comment type="similarity">
    <text evidence="1 4">Belongs to the glycosyl hydrolase 53 family.</text>
</comment>
<dbReference type="STRING" id="1121322.SAMN02745136_01005"/>
<dbReference type="PANTHER" id="PTHR34983">
    <property type="entry name" value="ARABINOGALACTAN ENDO-BETA-1,4-GALACTANASE A"/>
    <property type="match status" value="1"/>
</dbReference>